<dbReference type="OrthoDB" id="8018783at2"/>
<feature type="region of interest" description="Disordered" evidence="1">
    <location>
        <begin position="150"/>
        <end position="169"/>
    </location>
</feature>
<evidence type="ECO:0000313" key="4">
    <source>
        <dbReference type="Proteomes" id="UP000184096"/>
    </source>
</evidence>
<dbReference type="Proteomes" id="UP000184096">
    <property type="component" value="Chromosome I"/>
</dbReference>
<proteinExistence type="predicted"/>
<feature type="compositionally biased region" description="Polar residues" evidence="1">
    <location>
        <begin position="247"/>
        <end position="258"/>
    </location>
</feature>
<evidence type="ECO:0000256" key="1">
    <source>
        <dbReference type="SAM" id="MobiDB-lite"/>
    </source>
</evidence>
<reference evidence="4" key="1">
    <citation type="submission" date="2016-11" db="EMBL/GenBank/DDBJ databases">
        <authorList>
            <person name="Varghese N."/>
            <person name="Submissions S."/>
        </authorList>
    </citation>
    <scope>NUCLEOTIDE SEQUENCE [LARGE SCALE GENOMIC DNA]</scope>
    <source>
        <strain evidence="4">GAS401</strain>
    </source>
</reference>
<name>A0A1M7TCD6_9BRAD</name>
<dbReference type="RefSeq" id="WP_072817187.1">
    <property type="nucleotide sequence ID" value="NZ_LT670849.1"/>
</dbReference>
<keyword evidence="4" id="KW-1185">Reference proteome</keyword>
<gene>
    <name evidence="3" type="ORF">SAMN05444170_1318</name>
</gene>
<feature type="region of interest" description="Disordered" evidence="1">
    <location>
        <begin position="72"/>
        <end position="96"/>
    </location>
</feature>
<dbReference type="AlphaFoldDB" id="A0A1M7TCD6"/>
<accession>A0A1M7TCD6</accession>
<protein>
    <submittedName>
        <fullName evidence="3">Uncharacterized protein</fullName>
    </submittedName>
</protein>
<feature type="region of interest" description="Disordered" evidence="1">
    <location>
        <begin position="196"/>
        <end position="258"/>
    </location>
</feature>
<feature type="chain" id="PRO_5012229833" evidence="2">
    <location>
        <begin position="35"/>
        <end position="258"/>
    </location>
</feature>
<organism evidence="3 4">
    <name type="scientific">Bradyrhizobium erythrophlei</name>
    <dbReference type="NCBI Taxonomy" id="1437360"/>
    <lineage>
        <taxon>Bacteria</taxon>
        <taxon>Pseudomonadati</taxon>
        <taxon>Pseudomonadota</taxon>
        <taxon>Alphaproteobacteria</taxon>
        <taxon>Hyphomicrobiales</taxon>
        <taxon>Nitrobacteraceae</taxon>
        <taxon>Bradyrhizobium</taxon>
    </lineage>
</organism>
<sequence length="258" mass="26854">MHKTEASGLIGRTLGLAVLSVSLGLAVTAGTARAEDNDGRTMSEKISDGFYGMIRGTNMDNRGIDYRERSPLVVPPTLDLPPPAKSSGDAQIANWPKDPDERARKAVIAAKKKNAPPVARVQVTANGGQAPQAINIAPPVEEAPVPGTTRPAYASDRNGTATTDPVYDKPGDLFTGGASDLADKIGLGGDWFGNKKSAAPLEPGTEPAREALTQPPLGYQTPAAGYAYGEQKKSVWDGTANPDKNPLAQSSSASSVVH</sequence>
<keyword evidence="2" id="KW-0732">Signal</keyword>
<feature type="signal peptide" evidence="2">
    <location>
        <begin position="1"/>
        <end position="34"/>
    </location>
</feature>
<evidence type="ECO:0000256" key="2">
    <source>
        <dbReference type="SAM" id="SignalP"/>
    </source>
</evidence>
<evidence type="ECO:0000313" key="3">
    <source>
        <dbReference type="EMBL" id="SHN68318.1"/>
    </source>
</evidence>
<dbReference type="EMBL" id="LT670849">
    <property type="protein sequence ID" value="SHN68318.1"/>
    <property type="molecule type" value="Genomic_DNA"/>
</dbReference>